<dbReference type="CDD" id="cd06532">
    <property type="entry name" value="Glyco_transf_25"/>
    <property type="match status" value="1"/>
</dbReference>
<proteinExistence type="predicted"/>
<sequence length="251" mass="27166">MAGHAFVLHLPRATARRDNARAVLADCGMEGEIWPAVDGRTLSSTDLAACVGAQIFAPAYPFDLSAGEIGRFLSHRQIWAEIVRRDLDFGLIFEDDAALTAEPYASALRLALANIDMLGLIQFQTRPHAGPATLVDTVGASVLSVPQQTGLRSTAQMLSWDAADHLLHLTESFDRPVDTFLQSHWHTGLRPAAIHPSGISDIADTLDGSTIQGGTRGVLAKLHREWARYRYRRSVSRASRHSGAPVQGGLA</sequence>
<dbReference type="AlphaFoldDB" id="A0A1H7YWY0"/>
<evidence type="ECO:0000313" key="2">
    <source>
        <dbReference type="EMBL" id="SEM49878.1"/>
    </source>
</evidence>
<dbReference type="Proteomes" id="UP000182160">
    <property type="component" value="Unassembled WGS sequence"/>
</dbReference>
<evidence type="ECO:0000259" key="1">
    <source>
        <dbReference type="Pfam" id="PF01755"/>
    </source>
</evidence>
<keyword evidence="2" id="KW-0808">Transferase</keyword>
<name>A0A1H7YWY0_9RHOB</name>
<dbReference type="EMBL" id="FOBO01000005">
    <property type="protein sequence ID" value="SEM49878.1"/>
    <property type="molecule type" value="Genomic_DNA"/>
</dbReference>
<accession>A0A1H7YWY0</accession>
<dbReference type="Pfam" id="PF01755">
    <property type="entry name" value="Glyco_transf_25"/>
    <property type="match status" value="1"/>
</dbReference>
<gene>
    <name evidence="2" type="ORF">SAMN04488077_105107</name>
</gene>
<evidence type="ECO:0000313" key="3">
    <source>
        <dbReference type="Proteomes" id="UP000182160"/>
    </source>
</evidence>
<feature type="domain" description="Glycosyl transferase family 25" evidence="1">
    <location>
        <begin position="4"/>
        <end position="102"/>
    </location>
</feature>
<organism evidence="2 3">
    <name type="scientific">Roseovarius tolerans</name>
    <dbReference type="NCBI Taxonomy" id="74031"/>
    <lineage>
        <taxon>Bacteria</taxon>
        <taxon>Pseudomonadati</taxon>
        <taxon>Pseudomonadota</taxon>
        <taxon>Alphaproteobacteria</taxon>
        <taxon>Rhodobacterales</taxon>
        <taxon>Roseobacteraceae</taxon>
        <taxon>Roseovarius</taxon>
    </lineage>
</organism>
<protein>
    <submittedName>
        <fullName evidence="2">Glycosyltransferase involved in LPS biosynthesis, GR25 family</fullName>
    </submittedName>
</protein>
<dbReference type="InterPro" id="IPR002654">
    <property type="entry name" value="Glyco_trans_25"/>
</dbReference>
<reference evidence="2 3" key="1">
    <citation type="submission" date="2016-10" db="EMBL/GenBank/DDBJ databases">
        <authorList>
            <person name="de Groot N.N."/>
        </authorList>
    </citation>
    <scope>NUCLEOTIDE SEQUENCE [LARGE SCALE GENOMIC DNA]</scope>
    <source>
        <strain evidence="2 3">DSM 11457</strain>
    </source>
</reference>
<dbReference type="GO" id="GO:0016740">
    <property type="term" value="F:transferase activity"/>
    <property type="evidence" value="ECO:0007669"/>
    <property type="project" value="UniProtKB-KW"/>
</dbReference>
<dbReference type="RefSeq" id="WP_074785530.1">
    <property type="nucleotide sequence ID" value="NZ_FOBO01000005.1"/>
</dbReference>